<comment type="caution">
    <text evidence="2">The sequence shown here is derived from an EMBL/GenBank/DDBJ whole genome shotgun (WGS) entry which is preliminary data.</text>
</comment>
<reference evidence="2" key="3">
    <citation type="journal article" date="2023" name="mSystems">
        <title>Charting the Lipopeptidome of Nonpathogenic Pseudomonas.</title>
        <authorList>
            <person name="Cesa-Luna C."/>
            <person name="Geudens N."/>
            <person name="Girard L."/>
            <person name="De Roo V."/>
            <person name="Maklad H.R."/>
            <person name="Martins J.C."/>
            <person name="Hofte M."/>
            <person name="De Mot R."/>
        </authorList>
    </citation>
    <scope>NUCLEOTIDE SEQUENCE</scope>
    <source>
        <strain evidence="2">COR51</strain>
    </source>
</reference>
<gene>
    <name evidence="2" type="ORF">OC929_13815</name>
</gene>
<evidence type="ECO:0000256" key="1">
    <source>
        <dbReference type="SAM" id="MobiDB-lite"/>
    </source>
</evidence>
<feature type="region of interest" description="Disordered" evidence="1">
    <location>
        <begin position="200"/>
        <end position="220"/>
    </location>
</feature>
<reference evidence="2" key="1">
    <citation type="journal article" date="2022" name="Microbiol. Spectr.">
        <title>An Nuclear Magnetic Resonance Fingerprint Matching Approach for the Identification and Structural Re-Evaluation of Pseudomonas Lipopeptides.</title>
        <authorList>
            <person name="De Roo V."/>
            <person name="Verleysen Y."/>
            <person name="Kovacs B."/>
            <person name="De Vleeschouwer M."/>
            <person name="Muangkaew P."/>
            <person name="Girard L."/>
            <person name="Hofte M."/>
            <person name="De Mot R."/>
            <person name="Madder A."/>
            <person name="Geudens N."/>
            <person name="Martins J.C."/>
        </authorList>
    </citation>
    <scope>NUCLEOTIDE SEQUENCE</scope>
    <source>
        <strain evidence="2">COR51</strain>
    </source>
</reference>
<organism evidence="2 3">
    <name type="scientific">Pseudomonas peradeniyensis</name>
    <dbReference type="NCBI Taxonomy" id="2745488"/>
    <lineage>
        <taxon>Bacteria</taxon>
        <taxon>Pseudomonadati</taxon>
        <taxon>Pseudomonadota</taxon>
        <taxon>Gammaproteobacteria</taxon>
        <taxon>Pseudomonadales</taxon>
        <taxon>Pseudomonadaceae</taxon>
        <taxon>Pseudomonas</taxon>
    </lineage>
</organism>
<reference evidence="2" key="2">
    <citation type="submission" date="2022-09" db="EMBL/GenBank/DDBJ databases">
        <authorList>
            <person name="Cesa-Luna C."/>
            <person name="Girard L."/>
            <person name="Lood C."/>
            <person name="Hofte M."/>
            <person name="De Mot R."/>
        </authorList>
    </citation>
    <scope>NUCLEOTIDE SEQUENCE</scope>
    <source>
        <strain evidence="2">COR51</strain>
    </source>
</reference>
<protein>
    <submittedName>
        <fullName evidence="2">Uncharacterized protein</fullName>
    </submittedName>
</protein>
<dbReference type="EMBL" id="JAOSLA010000019">
    <property type="protein sequence ID" value="MCU7239130.1"/>
    <property type="molecule type" value="Genomic_DNA"/>
</dbReference>
<evidence type="ECO:0000313" key="2">
    <source>
        <dbReference type="EMBL" id="MCU7239130.1"/>
    </source>
</evidence>
<name>A0ABT2VBQ0_9PSED</name>
<dbReference type="RefSeq" id="WP_262951685.1">
    <property type="nucleotide sequence ID" value="NZ_JAOSLA010000019.1"/>
</dbReference>
<evidence type="ECO:0000313" key="3">
    <source>
        <dbReference type="Proteomes" id="UP001139994"/>
    </source>
</evidence>
<feature type="compositionally biased region" description="Pro residues" evidence="1">
    <location>
        <begin position="204"/>
        <end position="220"/>
    </location>
</feature>
<sequence>MTAFSERVAANILPLSQSQTLSVAFKEWAVTDGMIDHEQAIETCQLCDQEDLRYQYEIANRITRRRLWVGSSCILRFDVAVLEKGVLLSGKDRERKLNRLLTETRRRTCIASLERLAAAEKDERLIAALAYYRKHEHLTPKFAAMVLWRLSVAKIEHSPTFFKVCLRRDQHKRDLQTMRLQQVHTLWPALTSAQRQTAIALGHRPPPPPVLAPPAPPPSS</sequence>
<proteinExistence type="predicted"/>
<dbReference type="Proteomes" id="UP001139994">
    <property type="component" value="Unassembled WGS sequence"/>
</dbReference>
<accession>A0ABT2VBQ0</accession>
<keyword evidence="3" id="KW-1185">Reference proteome</keyword>